<dbReference type="Proteomes" id="UP000266723">
    <property type="component" value="Unassembled WGS sequence"/>
</dbReference>
<evidence type="ECO:0008006" key="4">
    <source>
        <dbReference type="Google" id="ProtNLM"/>
    </source>
</evidence>
<evidence type="ECO:0000313" key="2">
    <source>
        <dbReference type="EMBL" id="KAF3606477.1"/>
    </source>
</evidence>
<organism evidence="2 3">
    <name type="scientific">Brassica cretica</name>
    <name type="common">Mustard</name>
    <dbReference type="NCBI Taxonomy" id="69181"/>
    <lineage>
        <taxon>Eukaryota</taxon>
        <taxon>Viridiplantae</taxon>
        <taxon>Streptophyta</taxon>
        <taxon>Embryophyta</taxon>
        <taxon>Tracheophyta</taxon>
        <taxon>Spermatophyta</taxon>
        <taxon>Magnoliopsida</taxon>
        <taxon>eudicotyledons</taxon>
        <taxon>Gunneridae</taxon>
        <taxon>Pentapetalae</taxon>
        <taxon>rosids</taxon>
        <taxon>malvids</taxon>
        <taxon>Brassicales</taxon>
        <taxon>Brassicaceae</taxon>
        <taxon>Brassiceae</taxon>
        <taxon>Brassica</taxon>
    </lineage>
</organism>
<feature type="compositionally biased region" description="Basic and acidic residues" evidence="1">
    <location>
        <begin position="120"/>
        <end position="151"/>
    </location>
</feature>
<feature type="compositionally biased region" description="Basic and acidic residues" evidence="1">
    <location>
        <begin position="191"/>
        <end position="201"/>
    </location>
</feature>
<protein>
    <recommendedName>
        <fullName evidence="4">Zinc knuckle CX2CX4HX4C domain-containing protein</fullName>
    </recommendedName>
</protein>
<dbReference type="EMBL" id="QGKV02000297">
    <property type="protein sequence ID" value="KAF3606477.1"/>
    <property type="molecule type" value="Genomic_DNA"/>
</dbReference>
<keyword evidence="3" id="KW-1185">Reference proteome</keyword>
<gene>
    <name evidence="2" type="ORF">DY000_02044354</name>
</gene>
<comment type="caution">
    <text evidence="2">The sequence shown here is derived from an EMBL/GenBank/DDBJ whole genome shotgun (WGS) entry which is preliminary data.</text>
</comment>
<name>A0ABQ7ES76_BRACR</name>
<feature type="region of interest" description="Disordered" evidence="1">
    <location>
        <begin position="64"/>
        <end position="208"/>
    </location>
</feature>
<proteinExistence type="predicted"/>
<reference evidence="2 3" key="1">
    <citation type="journal article" date="2020" name="BMC Genomics">
        <title>Intraspecific diversification of the crop wild relative Brassica cretica Lam. using demographic model selection.</title>
        <authorList>
            <person name="Kioukis A."/>
            <person name="Michalopoulou V.A."/>
            <person name="Briers L."/>
            <person name="Pirintsos S."/>
            <person name="Studholme D.J."/>
            <person name="Pavlidis P."/>
            <person name="Sarris P.F."/>
        </authorList>
    </citation>
    <scope>NUCLEOTIDE SEQUENCE [LARGE SCALE GENOMIC DNA]</scope>
    <source>
        <strain evidence="3">cv. PFS-1207/04</strain>
    </source>
</reference>
<feature type="compositionally biased region" description="Polar residues" evidence="1">
    <location>
        <begin position="175"/>
        <end position="189"/>
    </location>
</feature>
<feature type="compositionally biased region" description="Basic and acidic residues" evidence="1">
    <location>
        <begin position="82"/>
        <end position="105"/>
    </location>
</feature>
<feature type="region of interest" description="Disordered" evidence="1">
    <location>
        <begin position="365"/>
        <end position="435"/>
    </location>
</feature>
<sequence>MKVHINGRLPLIKSSIIEYPNGDEVMATLVYERLEKHCSKCNKLDHELCDCLLAKAQRKALITDQNEERKTGDSMITAPPAKRADSLIESRRREPLRRADRDQGRRYPSHSHGPSLSRSNHLDQYHRGRLSKAQEWRPRDHTSRGPYKEVSQRNSASFRGDSHSHSSPKGRHNIEQNQADDLFTPQNHHYSPREIGSDTRNKVHPSVRGTPLWRSISTLPQEAVNVGIGEIREAMTQCTNCADPSESAARKERMRQAEAQGDFEESAVQIVKANLARASEETVPITSDPISQERLPISARLGPTSRVSDPTERTPIFARLGPVNDDQMELEQVCNLEVGEQSDRVPLAARLGPVNTDTAMVIAQNEKEPSMPIKRKPGRPPCKQRVTPSLLPAPESSSRKRKAPHDKPPWGRTKPATETGKSFIHPLFMLAQTGT</sequence>
<evidence type="ECO:0000256" key="1">
    <source>
        <dbReference type="SAM" id="MobiDB-lite"/>
    </source>
</evidence>
<evidence type="ECO:0000313" key="3">
    <source>
        <dbReference type="Proteomes" id="UP000266723"/>
    </source>
</evidence>
<accession>A0ABQ7ES76</accession>